<dbReference type="InterPro" id="IPR037066">
    <property type="entry name" value="Plug_dom_sf"/>
</dbReference>
<protein>
    <submittedName>
        <fullName evidence="7">Carboxypeptidase-like regulatory domain-containing protein</fullName>
    </submittedName>
</protein>
<dbReference type="Gene3D" id="2.170.130.10">
    <property type="entry name" value="TonB-dependent receptor, plug domain"/>
    <property type="match status" value="1"/>
</dbReference>
<evidence type="ECO:0000256" key="3">
    <source>
        <dbReference type="ARBA" id="ARBA00023136"/>
    </source>
</evidence>
<keyword evidence="4" id="KW-0998">Cell outer membrane</keyword>
<evidence type="ECO:0000313" key="8">
    <source>
        <dbReference type="Proteomes" id="UP001145087"/>
    </source>
</evidence>
<keyword evidence="5" id="KW-0732">Signal</keyword>
<accession>A0A9X3J877</accession>
<dbReference type="Gene3D" id="2.40.170.20">
    <property type="entry name" value="TonB-dependent receptor, beta-barrel domain"/>
    <property type="match status" value="1"/>
</dbReference>
<keyword evidence="7" id="KW-0645">Protease</keyword>
<dbReference type="GO" id="GO:0004180">
    <property type="term" value="F:carboxypeptidase activity"/>
    <property type="evidence" value="ECO:0007669"/>
    <property type="project" value="UniProtKB-KW"/>
</dbReference>
<dbReference type="InterPro" id="IPR008969">
    <property type="entry name" value="CarboxyPept-like_regulatory"/>
</dbReference>
<proteinExistence type="predicted"/>
<dbReference type="AlphaFoldDB" id="A0A9X3J877"/>
<dbReference type="InterPro" id="IPR012910">
    <property type="entry name" value="Plug_dom"/>
</dbReference>
<keyword evidence="8" id="KW-1185">Reference proteome</keyword>
<evidence type="ECO:0000256" key="5">
    <source>
        <dbReference type="SAM" id="SignalP"/>
    </source>
</evidence>
<dbReference type="SUPFAM" id="SSF49464">
    <property type="entry name" value="Carboxypeptidase regulatory domain-like"/>
    <property type="match status" value="1"/>
</dbReference>
<comment type="caution">
    <text evidence="7">The sequence shown here is derived from an EMBL/GenBank/DDBJ whole genome shotgun (WGS) entry which is preliminary data.</text>
</comment>
<dbReference type="Gene3D" id="3.55.50.30">
    <property type="match status" value="1"/>
</dbReference>
<dbReference type="RefSeq" id="WP_343335097.1">
    <property type="nucleotide sequence ID" value="NZ_JAPOHD010000063.1"/>
</dbReference>
<dbReference type="InterPro" id="IPR036942">
    <property type="entry name" value="Beta-barrel_TonB_sf"/>
</dbReference>
<dbReference type="Proteomes" id="UP001145087">
    <property type="component" value="Unassembled WGS sequence"/>
</dbReference>
<keyword evidence="7" id="KW-0121">Carboxypeptidase</keyword>
<sequence>MKTVTILIFSLVIFSFATTGQVSEVVISGNFNNESFASFSKTIETLYPVQFFYNEKDVKSLVINGNFRNEPVPSVLYKIFESTSLHYAIKNNQIFIYSGEIIQPLFLEPEKKEPTLIEKTEDELDYDRWLTQQYELVNIGVPGSHKTGYASVYGTVGVYKSANTVPGCNVYTKEEKRGTSTDSKGNYTLKLPLGNHTLIYSSVGMEPTQRIINLYANGRLDVEMEAQVNLIADVEVLGKDKGNLNRVELGMEQIDMKAVNKLPKLLGESDIIKSTLILPGVTTVGEGASGFNVRGGKTDQNLILVDHTPIYYPSHFFGNFSAINSDVVNDANLYKGSFPAKYGGRISSVYQINTKKEVFTKFSGSGGISPLSGKLMLQGPIKKQTSSFLLSVRSTYSDWLLKQVTIDQLYNSSVNFYDVQTKFNFKLSDKNKLVINAYGSEDGFTLRSDTTYNYYNILGSAALETNLSDNWKMINSLSLSAFGYKISSASDSLRAFDILHSLQNYAYKNITEYTVNSNLKFSGGGELQLYLVNPGEREVPDDSDITPFYSKMERGLEYGLFASAEFYPSEKLKVESGIRLAGYFALADGEKNIYAEDLPRSEDNLIETIETKANSIDKHYVYPEFRFSSNYSVNRYTALKFSYNITTQFLHMLTNTTAISPTDTWKLSDEYLKPQRGQSLSAGVVRSNYLNTLEMSVEGFYKRMTNIKEYKAGADLMLNNHIETEILNGKGKSYGAEFSLQKNGGRFYGRLGYTYSRTLIKTESDFEEEVINDGEYFPANYDKPHNLNVLANFEPVRGIVLSLMTNYSTGRPITYPVSKYKLGDQIILHYSKYNEFRIPDYFRMDVSVTVDRNLKKDKLIDGSWSFSVYNLTGRKNAYSVYYRSKGAYYEGYKLSIFGTAIPTITYNFKF</sequence>
<dbReference type="Pfam" id="PF07715">
    <property type="entry name" value="Plug"/>
    <property type="match status" value="1"/>
</dbReference>
<reference evidence="7" key="1">
    <citation type="submission" date="2022-11" db="EMBL/GenBank/DDBJ databases">
        <title>Marilongibacter aestuarii gen. nov., sp. nov., isolated from tidal flat sediment.</title>
        <authorList>
            <person name="Jiayan W."/>
        </authorList>
    </citation>
    <scope>NUCLEOTIDE SEQUENCE</scope>
    <source>
        <strain evidence="7">Z1-6</strain>
    </source>
</reference>
<name>A0A9X3J877_9BACT</name>
<dbReference type="Pfam" id="PF13715">
    <property type="entry name" value="CarbopepD_reg_2"/>
    <property type="match status" value="1"/>
</dbReference>
<keyword evidence="3" id="KW-0472">Membrane</keyword>
<dbReference type="Gene3D" id="2.60.40.1120">
    <property type="entry name" value="Carboxypeptidase-like, regulatory domain"/>
    <property type="match status" value="1"/>
</dbReference>
<feature type="domain" description="Secretin/TonB short N-terminal" evidence="6">
    <location>
        <begin position="49"/>
        <end position="99"/>
    </location>
</feature>
<dbReference type="SMART" id="SM00965">
    <property type="entry name" value="STN"/>
    <property type="match status" value="1"/>
</dbReference>
<evidence type="ECO:0000313" key="7">
    <source>
        <dbReference type="EMBL" id="MCY1722772.1"/>
    </source>
</evidence>
<comment type="subcellular location">
    <subcellularLocation>
        <location evidence="1">Cell outer membrane</location>
    </subcellularLocation>
</comment>
<gene>
    <name evidence="7" type="ORF">OU798_20650</name>
</gene>
<evidence type="ECO:0000259" key="6">
    <source>
        <dbReference type="SMART" id="SM00965"/>
    </source>
</evidence>
<dbReference type="InterPro" id="IPR011662">
    <property type="entry name" value="Secretin/TonB_short_N"/>
</dbReference>
<feature type="chain" id="PRO_5040867179" evidence="5">
    <location>
        <begin position="18"/>
        <end position="910"/>
    </location>
</feature>
<keyword evidence="7" id="KW-0378">Hydrolase</keyword>
<dbReference type="SUPFAM" id="SSF56935">
    <property type="entry name" value="Porins"/>
    <property type="match status" value="1"/>
</dbReference>
<dbReference type="GO" id="GO:0009279">
    <property type="term" value="C:cell outer membrane"/>
    <property type="evidence" value="ECO:0007669"/>
    <property type="project" value="UniProtKB-SubCell"/>
</dbReference>
<dbReference type="EMBL" id="JAPOHD010000063">
    <property type="protein sequence ID" value="MCY1722772.1"/>
    <property type="molecule type" value="Genomic_DNA"/>
</dbReference>
<evidence type="ECO:0000256" key="1">
    <source>
        <dbReference type="ARBA" id="ARBA00004442"/>
    </source>
</evidence>
<evidence type="ECO:0000256" key="4">
    <source>
        <dbReference type="ARBA" id="ARBA00023237"/>
    </source>
</evidence>
<keyword evidence="2" id="KW-0813">Transport</keyword>
<organism evidence="7 8">
    <name type="scientific">Draconibacterium aestuarii</name>
    <dbReference type="NCBI Taxonomy" id="2998507"/>
    <lineage>
        <taxon>Bacteria</taxon>
        <taxon>Pseudomonadati</taxon>
        <taxon>Bacteroidota</taxon>
        <taxon>Bacteroidia</taxon>
        <taxon>Marinilabiliales</taxon>
        <taxon>Prolixibacteraceae</taxon>
        <taxon>Draconibacterium</taxon>
    </lineage>
</organism>
<dbReference type="Pfam" id="PF16344">
    <property type="entry name" value="FecR_C"/>
    <property type="match status" value="1"/>
</dbReference>
<feature type="signal peptide" evidence="5">
    <location>
        <begin position="1"/>
        <end position="17"/>
    </location>
</feature>
<evidence type="ECO:0000256" key="2">
    <source>
        <dbReference type="ARBA" id="ARBA00022448"/>
    </source>
</evidence>
<dbReference type="InterPro" id="IPR032508">
    <property type="entry name" value="FecR_C"/>
</dbReference>